<dbReference type="EMBL" id="CP101508">
    <property type="protein sequence ID" value="UTV29111.1"/>
    <property type="molecule type" value="Genomic_DNA"/>
</dbReference>
<keyword evidence="5 7" id="KW-0862">Zinc</keyword>
<evidence type="ECO:0000256" key="4">
    <source>
        <dbReference type="ARBA" id="ARBA00022801"/>
    </source>
</evidence>
<evidence type="ECO:0000256" key="3">
    <source>
        <dbReference type="ARBA" id="ARBA00022723"/>
    </source>
</evidence>
<dbReference type="SUPFAM" id="SSF55031">
    <property type="entry name" value="Bacterial exopeptidase dimerisation domain"/>
    <property type="match status" value="1"/>
</dbReference>
<feature type="binding site" evidence="7">
    <location>
        <position position="140"/>
    </location>
    <ligand>
        <name>Zn(2+)</name>
        <dbReference type="ChEBI" id="CHEBI:29105"/>
        <label>2</label>
    </ligand>
</feature>
<evidence type="ECO:0000313" key="9">
    <source>
        <dbReference type="EMBL" id="UTV29111.1"/>
    </source>
</evidence>
<comment type="function">
    <text evidence="7">Cleaves the N-terminal amino acid of tripeptides.</text>
</comment>
<feature type="binding site" evidence="7">
    <location>
        <position position="197"/>
    </location>
    <ligand>
        <name>Zn(2+)</name>
        <dbReference type="ChEBI" id="CHEBI:29105"/>
        <label>1</label>
    </ligand>
</feature>
<keyword evidence="6 7" id="KW-0482">Metalloprotease</keyword>
<name>A0ABY5GK14_9GAMM</name>
<feature type="binding site" evidence="7">
    <location>
        <position position="379"/>
    </location>
    <ligand>
        <name>Zn(2+)</name>
        <dbReference type="ChEBI" id="CHEBI:29105"/>
        <label>2</label>
    </ligand>
</feature>
<keyword evidence="7 9" id="KW-0031">Aminopeptidase</keyword>
<dbReference type="EC" id="3.4.11.4" evidence="7"/>
<keyword evidence="3 7" id="KW-0479">Metal-binding</keyword>
<accession>A0ABY5GK14</accession>
<feature type="active site" evidence="7">
    <location>
        <position position="80"/>
    </location>
</feature>
<dbReference type="InterPro" id="IPR002933">
    <property type="entry name" value="Peptidase_M20"/>
</dbReference>
<dbReference type="InterPro" id="IPR036264">
    <property type="entry name" value="Bact_exopeptidase_dim_dom"/>
</dbReference>
<dbReference type="Pfam" id="PF01546">
    <property type="entry name" value="Peptidase_M20"/>
    <property type="match status" value="1"/>
</dbReference>
<comment type="cofactor">
    <cofactor evidence="7">
        <name>Zn(2+)</name>
        <dbReference type="ChEBI" id="CHEBI:29105"/>
    </cofactor>
    <text evidence="7">Binds 2 Zn(2+) ions per subunit.</text>
</comment>
<comment type="catalytic activity">
    <reaction evidence="7">
        <text>Release of the N-terminal residue from a tripeptide.</text>
        <dbReference type="EC" id="3.4.11.4"/>
    </reaction>
</comment>
<dbReference type="Gene3D" id="3.30.70.360">
    <property type="match status" value="1"/>
</dbReference>
<feature type="domain" description="Peptidase M20 dimerisation" evidence="8">
    <location>
        <begin position="206"/>
        <end position="306"/>
    </location>
</feature>
<dbReference type="RefSeq" id="WP_255390441.1">
    <property type="nucleotide sequence ID" value="NZ_CP101508.1"/>
</dbReference>
<feature type="binding site" evidence="7">
    <location>
        <position position="175"/>
    </location>
    <ligand>
        <name>Zn(2+)</name>
        <dbReference type="ChEBI" id="CHEBI:29105"/>
        <label>2</label>
    </ligand>
</feature>
<comment type="similarity">
    <text evidence="1 7">Belongs to the peptidase M20B family.</text>
</comment>
<dbReference type="HAMAP" id="MF_00550">
    <property type="entry name" value="Aminopeptidase_M20"/>
    <property type="match status" value="1"/>
</dbReference>
<dbReference type="NCBIfam" id="NF003976">
    <property type="entry name" value="PRK05469.1"/>
    <property type="match status" value="1"/>
</dbReference>
<dbReference type="InterPro" id="IPR011650">
    <property type="entry name" value="Peptidase_M20_dimer"/>
</dbReference>
<keyword evidence="4 7" id="KW-0378">Hydrolase</keyword>
<evidence type="ECO:0000256" key="6">
    <source>
        <dbReference type="ARBA" id="ARBA00023049"/>
    </source>
</evidence>
<dbReference type="SUPFAM" id="SSF53187">
    <property type="entry name" value="Zn-dependent exopeptidases"/>
    <property type="match status" value="1"/>
</dbReference>
<feature type="binding site" evidence="7">
    <location>
        <position position="78"/>
    </location>
    <ligand>
        <name>Zn(2+)</name>
        <dbReference type="ChEBI" id="CHEBI:29105"/>
        <label>1</label>
    </ligand>
</feature>
<evidence type="ECO:0000256" key="2">
    <source>
        <dbReference type="ARBA" id="ARBA00022670"/>
    </source>
</evidence>
<evidence type="ECO:0000256" key="1">
    <source>
        <dbReference type="ARBA" id="ARBA00009692"/>
    </source>
</evidence>
<keyword evidence="7" id="KW-0963">Cytoplasm</keyword>
<reference evidence="9" key="1">
    <citation type="submission" date="2022-07" db="EMBL/GenBank/DDBJ databases">
        <title>Genome sequencing of Photobacterium atrarenae GJH2-4.</title>
        <authorList>
            <person name="Park S.-J."/>
        </authorList>
    </citation>
    <scope>NUCLEOTIDE SEQUENCE</scope>
    <source>
        <strain evidence="9">GJH2-4</strain>
    </source>
</reference>
<dbReference type="Pfam" id="PF07687">
    <property type="entry name" value="M20_dimer"/>
    <property type="match status" value="1"/>
</dbReference>
<dbReference type="Gene3D" id="3.40.630.10">
    <property type="entry name" value="Zn peptidases"/>
    <property type="match status" value="1"/>
</dbReference>
<dbReference type="InterPro" id="IPR010161">
    <property type="entry name" value="Peptidase_M20B"/>
</dbReference>
<dbReference type="InterPro" id="IPR001261">
    <property type="entry name" value="ArgE/DapE_CS"/>
</dbReference>
<dbReference type="PIRSF" id="PIRSF037215">
    <property type="entry name" value="Peptidase_M20B"/>
    <property type="match status" value="1"/>
</dbReference>
<evidence type="ECO:0000259" key="8">
    <source>
        <dbReference type="Pfam" id="PF07687"/>
    </source>
</evidence>
<proteinExistence type="inferred from homology"/>
<evidence type="ECO:0000256" key="7">
    <source>
        <dbReference type="HAMAP-Rule" id="MF_00550"/>
    </source>
</evidence>
<keyword evidence="10" id="KW-1185">Reference proteome</keyword>
<dbReference type="PANTHER" id="PTHR42994">
    <property type="entry name" value="PEPTIDASE T"/>
    <property type="match status" value="1"/>
</dbReference>
<dbReference type="PROSITE" id="PS00759">
    <property type="entry name" value="ARGE_DAPE_CPG2_2"/>
    <property type="match status" value="1"/>
</dbReference>
<comment type="subcellular location">
    <subcellularLocation>
        <location evidence="7">Cytoplasm</location>
    </subcellularLocation>
</comment>
<dbReference type="PANTHER" id="PTHR42994:SF1">
    <property type="entry name" value="PEPTIDASE T"/>
    <property type="match status" value="1"/>
</dbReference>
<protein>
    <recommendedName>
        <fullName evidence="7">Peptidase T</fullName>
        <ecNumber evidence="7">3.4.11.4</ecNumber>
    </recommendedName>
    <alternativeName>
        <fullName evidence="7">Aminotripeptidase</fullName>
        <shortName evidence="7">Tripeptidase</shortName>
    </alternativeName>
    <alternativeName>
        <fullName evidence="7">Tripeptide aminopeptidase</fullName>
    </alternativeName>
</protein>
<evidence type="ECO:0000256" key="5">
    <source>
        <dbReference type="ARBA" id="ARBA00022833"/>
    </source>
</evidence>
<feature type="active site" description="Proton acceptor" evidence="7">
    <location>
        <position position="174"/>
    </location>
</feature>
<sequence length="411" mass="44902">MDKLIDRFLRYLSIDTQSDASSIHCPSTAGQTMLASEIKQELISLGLKDIDLDEHGYLTARLPANVDYDVPAIGFIAHLDTSPDAPGKNVTPQAVENYQGGDIALGVGDEVLSPIQYPELHQLHGQTLIMTDGTTLLGADNKAGIAEILTAVAYLIAKPEIPHGDICIGFTPDEEIGRGADRFDVEKFGAQWAYTIDGGPVGELEYENFHAASAKVVCKGVNVHPGTAKNKMVNSMGIAAQFQLMMPDSETPECTEGYEGFYHLAAMEASVAETSLHYLLRDFDRDGLAQRKALMQQKVDELNHQLGKARITLEITDNYANMREMIEPHPHIIALAKQAMIDCDVQPVIKPIRGGTDGARLSYMGLPCPNIFTGGYNFHGIHEFITLEGMEKAVKVIVKLAEKTALHYRPA</sequence>
<feature type="binding site" evidence="7">
    <location>
        <position position="140"/>
    </location>
    <ligand>
        <name>Zn(2+)</name>
        <dbReference type="ChEBI" id="CHEBI:29105"/>
        <label>1</label>
    </ligand>
</feature>
<keyword evidence="2 7" id="KW-0645">Protease</keyword>
<dbReference type="Proteomes" id="UP001057998">
    <property type="component" value="Chromosome 1"/>
</dbReference>
<evidence type="ECO:0000313" key="10">
    <source>
        <dbReference type="Proteomes" id="UP001057998"/>
    </source>
</evidence>
<organism evidence="9 10">
    <name type="scientific">Photobacterium atrarenae</name>
    <dbReference type="NCBI Taxonomy" id="865757"/>
    <lineage>
        <taxon>Bacteria</taxon>
        <taxon>Pseudomonadati</taxon>
        <taxon>Pseudomonadota</taxon>
        <taxon>Gammaproteobacteria</taxon>
        <taxon>Vibrionales</taxon>
        <taxon>Vibrionaceae</taxon>
        <taxon>Photobacterium</taxon>
    </lineage>
</organism>
<dbReference type="CDD" id="cd03892">
    <property type="entry name" value="M20_peptT"/>
    <property type="match status" value="1"/>
</dbReference>
<dbReference type="NCBIfam" id="NF009920">
    <property type="entry name" value="PRK13381.1"/>
    <property type="match status" value="1"/>
</dbReference>
<dbReference type="GO" id="GO:0045148">
    <property type="term" value="F:tripeptide aminopeptidase activity"/>
    <property type="evidence" value="ECO:0007669"/>
    <property type="project" value="UniProtKB-EC"/>
</dbReference>
<dbReference type="PROSITE" id="PS00758">
    <property type="entry name" value="ARGE_DAPE_CPG2_1"/>
    <property type="match status" value="1"/>
</dbReference>
<gene>
    <name evidence="7 9" type="primary">pepT</name>
    <name evidence="9" type="ORF">NNL38_07775</name>
</gene>
<dbReference type="NCBIfam" id="TIGR01882">
    <property type="entry name" value="peptidase-T"/>
    <property type="match status" value="1"/>
</dbReference>